<keyword evidence="10" id="KW-1133">Transmembrane helix</keyword>
<accession>A0A5B1B5C5</accession>
<dbReference type="SMART" id="SM00220">
    <property type="entry name" value="S_TKc"/>
    <property type="match status" value="1"/>
</dbReference>
<evidence type="ECO:0000313" key="15">
    <source>
        <dbReference type="Proteomes" id="UP000324701"/>
    </source>
</evidence>
<reference evidence="14 15" key="1">
    <citation type="submission" date="2019-09" db="EMBL/GenBank/DDBJ databases">
        <title>Report of infection by Mycobacterium simiae a patient suffering from pulmonary tuberculosis.</title>
        <authorList>
            <person name="Mohanty P.S."/>
            <person name="Bansal A.K."/>
            <person name="Singh H."/>
            <person name="Sharma S."/>
            <person name="Patil S.A."/>
            <person name="Upadhaya P."/>
            <person name="Singh P.K."/>
            <person name="Kumar D."/>
            <person name="Kumar S."/>
            <person name="Singh R.K."/>
            <person name="Chaudhary B."/>
        </authorList>
    </citation>
    <scope>NUCLEOTIDE SEQUENCE [LARGE SCALE GENOMIC DNA]</scope>
    <source>
        <strain evidence="14 15">JAL-560-SIM</strain>
    </source>
</reference>
<keyword evidence="15" id="KW-1185">Reference proteome</keyword>
<evidence type="ECO:0000256" key="11">
    <source>
        <dbReference type="ARBA" id="ARBA00023136"/>
    </source>
</evidence>
<feature type="domain" description="Protein kinase" evidence="13">
    <location>
        <begin position="1"/>
        <end position="257"/>
    </location>
</feature>
<dbReference type="InterPro" id="IPR017441">
    <property type="entry name" value="Protein_kinase_ATP_BS"/>
</dbReference>
<evidence type="ECO:0000256" key="5">
    <source>
        <dbReference type="ARBA" id="ARBA00022679"/>
    </source>
</evidence>
<comment type="caution">
    <text evidence="14">The sequence shown here is derived from an EMBL/GenBank/DDBJ whole genome shotgun (WGS) entry which is preliminary data.</text>
</comment>
<dbReference type="PANTHER" id="PTHR43289">
    <property type="entry name" value="MITOGEN-ACTIVATED PROTEIN KINASE KINASE KINASE 20-RELATED"/>
    <property type="match status" value="1"/>
</dbReference>
<keyword evidence="3" id="KW-1003">Cell membrane</keyword>
<dbReference type="RefSeq" id="WP_149656632.1">
    <property type="nucleotide sequence ID" value="NZ_VTZN01000440.1"/>
</dbReference>
<gene>
    <name evidence="14" type="ORF">F0Q45_26320</name>
</gene>
<keyword evidence="4 14" id="KW-0723">Serine/threonine-protein kinase</keyword>
<evidence type="ECO:0000256" key="7">
    <source>
        <dbReference type="ARBA" id="ARBA00022741"/>
    </source>
</evidence>
<evidence type="ECO:0000256" key="12">
    <source>
        <dbReference type="PROSITE-ProRule" id="PRU10141"/>
    </source>
</evidence>
<proteinExistence type="predicted"/>
<dbReference type="InterPro" id="IPR011009">
    <property type="entry name" value="Kinase-like_dom_sf"/>
</dbReference>
<name>A0A5B1B5C5_MYCSI</name>
<dbReference type="SUPFAM" id="SSF56112">
    <property type="entry name" value="Protein kinase-like (PK-like)"/>
    <property type="match status" value="1"/>
</dbReference>
<keyword evidence="6" id="KW-0812">Transmembrane</keyword>
<dbReference type="Gene3D" id="3.30.200.20">
    <property type="entry name" value="Phosphorylase Kinase, domain 1"/>
    <property type="match status" value="1"/>
</dbReference>
<evidence type="ECO:0000256" key="1">
    <source>
        <dbReference type="ARBA" id="ARBA00004162"/>
    </source>
</evidence>
<dbReference type="FunFam" id="1.10.510.10:FF:000021">
    <property type="entry name" value="Serine/threonine protein kinase"/>
    <property type="match status" value="1"/>
</dbReference>
<evidence type="ECO:0000313" key="14">
    <source>
        <dbReference type="EMBL" id="KAA1242424.1"/>
    </source>
</evidence>
<keyword evidence="7 12" id="KW-0547">Nucleotide-binding</keyword>
<keyword evidence="11" id="KW-0472">Membrane</keyword>
<dbReference type="Pfam" id="PF00069">
    <property type="entry name" value="Pkinase"/>
    <property type="match status" value="1"/>
</dbReference>
<dbReference type="InterPro" id="IPR000719">
    <property type="entry name" value="Prot_kinase_dom"/>
</dbReference>
<evidence type="ECO:0000256" key="8">
    <source>
        <dbReference type="ARBA" id="ARBA00022777"/>
    </source>
</evidence>
<evidence type="ECO:0000256" key="4">
    <source>
        <dbReference type="ARBA" id="ARBA00022527"/>
    </source>
</evidence>
<dbReference type="FunFam" id="3.30.200.20:FF:000348">
    <property type="entry name" value="Serine/threonine protein kinase"/>
    <property type="match status" value="1"/>
</dbReference>
<comment type="subcellular location">
    <subcellularLocation>
        <location evidence="1">Cell membrane</location>
        <topology evidence="1">Single-pass membrane protein</topology>
    </subcellularLocation>
</comment>
<feature type="non-terminal residue" evidence="14">
    <location>
        <position position="1"/>
    </location>
</feature>
<dbReference type="PROSITE" id="PS50011">
    <property type="entry name" value="PROTEIN_KINASE_DOM"/>
    <property type="match status" value="1"/>
</dbReference>
<evidence type="ECO:0000256" key="3">
    <source>
        <dbReference type="ARBA" id="ARBA00022475"/>
    </source>
</evidence>
<feature type="non-terminal residue" evidence="14">
    <location>
        <position position="279"/>
    </location>
</feature>
<dbReference type="Gene3D" id="1.10.510.10">
    <property type="entry name" value="Transferase(Phosphotransferase) domain 1"/>
    <property type="match status" value="1"/>
</dbReference>
<evidence type="ECO:0000256" key="2">
    <source>
        <dbReference type="ARBA" id="ARBA00012513"/>
    </source>
</evidence>
<dbReference type="EMBL" id="VTZN01000440">
    <property type="protein sequence ID" value="KAA1242424.1"/>
    <property type="molecule type" value="Genomic_DNA"/>
</dbReference>
<keyword evidence="9 12" id="KW-0067">ATP-binding</keyword>
<sequence length="279" mass="30567">RLLGRGGMGEVYEAEHTVKEWTVAVKLMTAEFSKDPVFRERMKREARIAGRLQEPHVVPIHDYGEIDGQMYLEMRLIEGTDLDNILKRYGPLTPPRAVAIITHIASALDAAHAAGVMHRDVKPPNVLITRDDFAYLVDFGIASATTDEKLTQLGTAVGTWKYMAPERFSNDEVTYRADIYALACVLYECLTGSPPYRADSATTLVTAHLMDPIPQASAARSGIPKALDAVIARGMAKKPEDRYASAGDLARAAHDALSVPDQDHAADILRRSQEATLPG</sequence>
<dbReference type="PANTHER" id="PTHR43289:SF6">
    <property type="entry name" value="SERINE_THREONINE-PROTEIN KINASE NEKL-3"/>
    <property type="match status" value="1"/>
</dbReference>
<protein>
    <recommendedName>
        <fullName evidence="2">non-specific serine/threonine protein kinase</fullName>
        <ecNumber evidence="2">2.7.11.1</ecNumber>
    </recommendedName>
</protein>
<dbReference type="OrthoDB" id="9762169at2"/>
<dbReference type="GO" id="GO:0080090">
    <property type="term" value="P:regulation of primary metabolic process"/>
    <property type="evidence" value="ECO:0007669"/>
    <property type="project" value="UniProtKB-ARBA"/>
</dbReference>
<dbReference type="InterPro" id="IPR008271">
    <property type="entry name" value="Ser/Thr_kinase_AS"/>
</dbReference>
<evidence type="ECO:0000259" key="13">
    <source>
        <dbReference type="PROSITE" id="PS50011"/>
    </source>
</evidence>
<evidence type="ECO:0000256" key="10">
    <source>
        <dbReference type="ARBA" id="ARBA00022989"/>
    </source>
</evidence>
<dbReference type="EC" id="2.7.11.1" evidence="2"/>
<keyword evidence="5" id="KW-0808">Transferase</keyword>
<dbReference type="PROSITE" id="PS00108">
    <property type="entry name" value="PROTEIN_KINASE_ST"/>
    <property type="match status" value="1"/>
</dbReference>
<dbReference type="GO" id="GO:0005524">
    <property type="term" value="F:ATP binding"/>
    <property type="evidence" value="ECO:0007669"/>
    <property type="project" value="UniProtKB-UniRule"/>
</dbReference>
<dbReference type="PROSITE" id="PS00107">
    <property type="entry name" value="PROTEIN_KINASE_ATP"/>
    <property type="match status" value="1"/>
</dbReference>
<dbReference type="CDD" id="cd14014">
    <property type="entry name" value="STKc_PknB_like"/>
    <property type="match status" value="1"/>
</dbReference>
<organism evidence="14 15">
    <name type="scientific">Mycobacterium simiae</name>
    <name type="common">Mycobacterium habana</name>
    <dbReference type="NCBI Taxonomy" id="1784"/>
    <lineage>
        <taxon>Bacteria</taxon>
        <taxon>Bacillati</taxon>
        <taxon>Actinomycetota</taxon>
        <taxon>Actinomycetes</taxon>
        <taxon>Mycobacteriales</taxon>
        <taxon>Mycobacteriaceae</taxon>
        <taxon>Mycobacterium</taxon>
        <taxon>Mycobacterium simiae complex</taxon>
    </lineage>
</organism>
<evidence type="ECO:0000256" key="6">
    <source>
        <dbReference type="ARBA" id="ARBA00022692"/>
    </source>
</evidence>
<dbReference type="GO" id="GO:0004674">
    <property type="term" value="F:protein serine/threonine kinase activity"/>
    <property type="evidence" value="ECO:0007669"/>
    <property type="project" value="UniProtKB-KW"/>
</dbReference>
<feature type="binding site" evidence="12">
    <location>
        <position position="26"/>
    </location>
    <ligand>
        <name>ATP</name>
        <dbReference type="ChEBI" id="CHEBI:30616"/>
    </ligand>
</feature>
<keyword evidence="8 14" id="KW-0418">Kinase</keyword>
<dbReference type="GO" id="GO:0005886">
    <property type="term" value="C:plasma membrane"/>
    <property type="evidence" value="ECO:0007669"/>
    <property type="project" value="UniProtKB-SubCell"/>
</dbReference>
<dbReference type="Proteomes" id="UP000324701">
    <property type="component" value="Unassembled WGS sequence"/>
</dbReference>
<evidence type="ECO:0000256" key="9">
    <source>
        <dbReference type="ARBA" id="ARBA00022840"/>
    </source>
</evidence>
<dbReference type="AlphaFoldDB" id="A0A5B1B5C5"/>